<dbReference type="Pfam" id="PF05014">
    <property type="entry name" value="Nuc_deoxyrib_tr"/>
    <property type="match status" value="1"/>
</dbReference>
<sequence length="200" mass="22342">MKIYCAGPLFNPKEKEEMQEIADILEMNDFKVFLPHRDGLEFSNLMTTFSEMGISNEKAIQVLNKAIFTLDVFQVLDSDGLILNMNGRVPDEGAMVEAGIAWNAGKAMVIYKNDARTLLNGNDNPLLLGLSNFETVSKISEIPSKFNSLLADEPTHGKIDNTRIKNLYKKGEEVYKVATSNKDESVICRDLMVILEVCCV</sequence>
<evidence type="ECO:0000313" key="2">
    <source>
        <dbReference type="Proteomes" id="UP000006695"/>
    </source>
</evidence>
<dbReference type="HOGENOM" id="CLU_097143_0_0_7"/>
<dbReference type="SUPFAM" id="SSF52309">
    <property type="entry name" value="N-(deoxy)ribosyltransferase-like"/>
    <property type="match status" value="1"/>
</dbReference>
<gene>
    <name evidence="1" type="ordered locus">Gura_0242</name>
</gene>
<dbReference type="OrthoDB" id="397706at2"/>
<protein>
    <recommendedName>
        <fullName evidence="3">Nucleoside 2-deoxyribosyltransferase</fullName>
    </recommendedName>
</protein>
<keyword evidence="2" id="KW-1185">Reference proteome</keyword>
<dbReference type="CDD" id="cd04873">
    <property type="entry name" value="ACT_UUR-ACR-like"/>
    <property type="match status" value="1"/>
</dbReference>
<evidence type="ECO:0008006" key="3">
    <source>
        <dbReference type="Google" id="ProtNLM"/>
    </source>
</evidence>
<organism evidence="1 2">
    <name type="scientific">Geotalea uraniireducens (strain Rf4)</name>
    <name type="common">Geobacter uraniireducens</name>
    <dbReference type="NCBI Taxonomy" id="351605"/>
    <lineage>
        <taxon>Bacteria</taxon>
        <taxon>Pseudomonadati</taxon>
        <taxon>Thermodesulfobacteriota</taxon>
        <taxon>Desulfuromonadia</taxon>
        <taxon>Geobacterales</taxon>
        <taxon>Geobacteraceae</taxon>
        <taxon>Geotalea</taxon>
    </lineage>
</organism>
<dbReference type="STRING" id="351605.Gura_0242"/>
<dbReference type="Proteomes" id="UP000006695">
    <property type="component" value="Chromosome"/>
</dbReference>
<reference evidence="1 2" key="1">
    <citation type="submission" date="2007-05" db="EMBL/GenBank/DDBJ databases">
        <title>Complete sequence of Geobacter uraniireducens Rf4.</title>
        <authorList>
            <consortium name="US DOE Joint Genome Institute"/>
            <person name="Copeland A."/>
            <person name="Lucas S."/>
            <person name="Lapidus A."/>
            <person name="Barry K."/>
            <person name="Detter J.C."/>
            <person name="Glavina del Rio T."/>
            <person name="Hammon N."/>
            <person name="Israni S."/>
            <person name="Dalin E."/>
            <person name="Tice H."/>
            <person name="Pitluck S."/>
            <person name="Chertkov O."/>
            <person name="Brettin T."/>
            <person name="Bruce D."/>
            <person name="Han C."/>
            <person name="Schmutz J."/>
            <person name="Larimer F."/>
            <person name="Land M."/>
            <person name="Hauser L."/>
            <person name="Kyrpides N."/>
            <person name="Mikhailova N."/>
            <person name="Shelobolina E."/>
            <person name="Aklujkar M."/>
            <person name="Lovley D."/>
            <person name="Richardson P."/>
        </authorList>
    </citation>
    <scope>NUCLEOTIDE SEQUENCE [LARGE SCALE GENOMIC DNA]</scope>
    <source>
        <strain evidence="1 2">Rf4</strain>
    </source>
</reference>
<dbReference type="RefSeq" id="WP_011937187.1">
    <property type="nucleotide sequence ID" value="NC_009483.1"/>
</dbReference>
<name>A5GD97_GEOUR</name>
<dbReference type="InterPro" id="IPR007710">
    <property type="entry name" value="Nucleoside_deoxyribTrfase"/>
</dbReference>
<dbReference type="Gene3D" id="3.40.50.450">
    <property type="match status" value="1"/>
</dbReference>
<proteinExistence type="predicted"/>
<dbReference type="AlphaFoldDB" id="A5GD97"/>
<dbReference type="KEGG" id="gur:Gura_0242"/>
<evidence type="ECO:0000313" key="1">
    <source>
        <dbReference type="EMBL" id="ABQ24458.1"/>
    </source>
</evidence>
<dbReference type="EMBL" id="CP000698">
    <property type="protein sequence ID" value="ABQ24458.1"/>
    <property type="molecule type" value="Genomic_DNA"/>
</dbReference>
<accession>A5GD97</accession>